<evidence type="ECO:0000313" key="5">
    <source>
        <dbReference type="EMBL" id="QLK01495.1"/>
    </source>
</evidence>
<dbReference type="PANTHER" id="PTHR43775">
    <property type="entry name" value="FATTY ACID SYNTHASE"/>
    <property type="match status" value="1"/>
</dbReference>
<dbReference type="Pfam" id="PF00550">
    <property type="entry name" value="PP-binding"/>
    <property type="match status" value="1"/>
</dbReference>
<dbReference type="InterPro" id="IPR036736">
    <property type="entry name" value="ACP-like_sf"/>
</dbReference>
<keyword evidence="2" id="KW-0597">Phosphoprotein</keyword>
<gene>
    <name evidence="5" type="ORF">HZU44_17160</name>
</gene>
<organism evidence="5">
    <name type="scientific">Micromonospora carbonacea</name>
    <dbReference type="NCBI Taxonomy" id="47853"/>
    <lineage>
        <taxon>Bacteria</taxon>
        <taxon>Bacillati</taxon>
        <taxon>Actinomycetota</taxon>
        <taxon>Actinomycetes</taxon>
        <taxon>Micromonosporales</taxon>
        <taxon>Micromonosporaceae</taxon>
        <taxon>Micromonospora</taxon>
    </lineage>
</organism>
<sequence>MAPENALTVLDDAIADGDPALVVVDVDWERFLPTFTLLRPSPLLGALPEVAALAARESRLDAADASPAGDLLGLPPAERAGRLLDLVRAGVAAVLGHASGDQVEPHRAFRDIGFDSLTAVELRNRLRKATGLPLAATVVFDHPSPQALADHLHAALGGEPDPAEEMAAVLERLEKALLAAGDAFDRDRLVGRVQTMLTRITAAADGPDETVAAIDDASDDDLFAFINEELGKSN</sequence>
<dbReference type="Gene3D" id="3.40.50.720">
    <property type="entry name" value="NAD(P)-binding Rossmann-like Domain"/>
    <property type="match status" value="1"/>
</dbReference>
<dbReference type="FunFam" id="1.10.1200.10:FF:000007">
    <property type="entry name" value="Probable polyketide synthase pks17"/>
    <property type="match status" value="1"/>
</dbReference>
<evidence type="ECO:0000256" key="3">
    <source>
        <dbReference type="ARBA" id="ARBA00022679"/>
    </source>
</evidence>
<evidence type="ECO:0000259" key="4">
    <source>
        <dbReference type="PROSITE" id="PS50075"/>
    </source>
</evidence>
<dbReference type="InterPro" id="IPR020806">
    <property type="entry name" value="PKS_PP-bd"/>
</dbReference>
<accession>A0A7D6CHK4</accession>
<name>A0A7D6CHK4_9ACTN</name>
<dbReference type="SUPFAM" id="SSF47336">
    <property type="entry name" value="ACP-like"/>
    <property type="match status" value="1"/>
</dbReference>
<dbReference type="EMBL" id="CP058905">
    <property type="protein sequence ID" value="QLK01495.1"/>
    <property type="molecule type" value="Genomic_DNA"/>
</dbReference>
<proteinExistence type="predicted"/>
<dbReference type="Gene3D" id="1.10.1200.10">
    <property type="entry name" value="ACP-like"/>
    <property type="match status" value="1"/>
</dbReference>
<dbReference type="InterPro" id="IPR009081">
    <property type="entry name" value="PP-bd_ACP"/>
</dbReference>
<dbReference type="InterPro" id="IPR006162">
    <property type="entry name" value="Ppantetheine_attach_site"/>
</dbReference>
<evidence type="ECO:0000256" key="1">
    <source>
        <dbReference type="ARBA" id="ARBA00022450"/>
    </source>
</evidence>
<dbReference type="AlphaFoldDB" id="A0A7D6CHK4"/>
<protein>
    <recommendedName>
        <fullName evidence="4">Carrier domain-containing protein</fullName>
    </recommendedName>
</protein>
<dbReference type="GO" id="GO:0031177">
    <property type="term" value="F:phosphopantetheine binding"/>
    <property type="evidence" value="ECO:0007669"/>
    <property type="project" value="InterPro"/>
</dbReference>
<keyword evidence="1" id="KW-0596">Phosphopantetheine</keyword>
<dbReference type="InterPro" id="IPR050091">
    <property type="entry name" value="PKS_NRPS_Biosynth_Enz"/>
</dbReference>
<dbReference type="SMART" id="SM01294">
    <property type="entry name" value="PKS_PP_betabranch"/>
    <property type="match status" value="1"/>
</dbReference>
<keyword evidence="3" id="KW-0808">Transferase</keyword>
<feature type="domain" description="Carrier" evidence="4">
    <location>
        <begin position="81"/>
        <end position="156"/>
    </location>
</feature>
<dbReference type="SMART" id="SM00823">
    <property type="entry name" value="PKS_PP"/>
    <property type="match status" value="1"/>
</dbReference>
<dbReference type="GO" id="GO:0004312">
    <property type="term" value="F:fatty acid synthase activity"/>
    <property type="evidence" value="ECO:0007669"/>
    <property type="project" value="TreeGrafter"/>
</dbReference>
<dbReference type="GO" id="GO:0006633">
    <property type="term" value="P:fatty acid biosynthetic process"/>
    <property type="evidence" value="ECO:0007669"/>
    <property type="project" value="TreeGrafter"/>
</dbReference>
<evidence type="ECO:0000256" key="2">
    <source>
        <dbReference type="ARBA" id="ARBA00022553"/>
    </source>
</evidence>
<dbReference type="PROSITE" id="PS50075">
    <property type="entry name" value="CARRIER"/>
    <property type="match status" value="1"/>
</dbReference>
<reference evidence="5" key="1">
    <citation type="submission" date="2020-08" db="EMBL/GenBank/DDBJ databases">
        <title>A bifunctional nitrone conjugated secondary metabolite targeting the ribosome.</title>
        <authorList>
            <person name="Limbrick E.M."/>
            <person name="Graf M."/>
            <person name="Derewacz D.K."/>
            <person name="Nguyen F."/>
            <person name="Spraggins J.M."/>
            <person name="Wieland M."/>
            <person name="Ynigez-Gutierrez A.E."/>
            <person name="Reisman B.J."/>
            <person name="Zinshteyn B."/>
            <person name="McCulloch K."/>
            <person name="Iverson T.M."/>
            <person name="Green R."/>
            <person name="Wilson D.N."/>
            <person name="Bachmann B.O."/>
        </authorList>
    </citation>
    <scope>NUCLEOTIDE SEQUENCE</scope>
    <source>
        <strain evidence="5">Africana</strain>
    </source>
</reference>
<dbReference type="PROSITE" id="PS00012">
    <property type="entry name" value="PHOSPHOPANTETHEINE"/>
    <property type="match status" value="1"/>
</dbReference>
<dbReference type="PANTHER" id="PTHR43775:SF51">
    <property type="entry name" value="INACTIVE PHENOLPHTHIOCEROL SYNTHESIS POLYKETIDE SYNTHASE TYPE I PKS1-RELATED"/>
    <property type="match status" value="1"/>
</dbReference>